<evidence type="ECO:0000256" key="1">
    <source>
        <dbReference type="SAM" id="Phobius"/>
    </source>
</evidence>
<sequence>MYPSTGRGAMLLCRSFTIGGVFLIAGEFLCALLQALGLQWRL</sequence>
<dbReference type="EMBL" id="CP003588">
    <property type="protein sequence ID" value="AFK68400.1"/>
    <property type="molecule type" value="Genomic_DNA"/>
</dbReference>
<keyword evidence="1" id="KW-0472">Membrane</keyword>
<organism evidence="2 3">
    <name type="scientific">Pseudomonas putida ND6</name>
    <dbReference type="NCBI Taxonomy" id="231023"/>
    <lineage>
        <taxon>Bacteria</taxon>
        <taxon>Pseudomonadati</taxon>
        <taxon>Pseudomonadota</taxon>
        <taxon>Gammaproteobacteria</taxon>
        <taxon>Pseudomonadales</taxon>
        <taxon>Pseudomonadaceae</taxon>
        <taxon>Pseudomonas</taxon>
    </lineage>
</organism>
<name>I3USC9_PSEPU</name>
<gene>
    <name evidence="2" type="ORF">YSA_03009</name>
</gene>
<reference evidence="2 3" key="1">
    <citation type="journal article" date="2012" name="J. Bacteriol.">
        <title>Complete Genome Sequence of the Naphthalene-Degrading Pseudomonas putida Strain ND6.</title>
        <authorList>
            <person name="Li S."/>
            <person name="Zhao H."/>
            <person name="Li Y."/>
            <person name="Niu S."/>
            <person name="Cai B."/>
        </authorList>
    </citation>
    <scope>NUCLEOTIDE SEQUENCE [LARGE SCALE GENOMIC DNA]</scope>
    <source>
        <strain evidence="2 3">ND6</strain>
    </source>
</reference>
<feature type="transmembrane region" description="Helical" evidence="1">
    <location>
        <begin position="12"/>
        <end position="36"/>
    </location>
</feature>
<accession>I3USC9</accession>
<dbReference type="AlphaFoldDB" id="I3USC9"/>
<dbReference type="KEGG" id="ppi:YSA_03009"/>
<protein>
    <submittedName>
        <fullName evidence="2">Uncharacterized protein</fullName>
    </submittedName>
</protein>
<dbReference type="Proteomes" id="UP000005268">
    <property type="component" value="Chromosome"/>
</dbReference>
<evidence type="ECO:0000313" key="2">
    <source>
        <dbReference type="EMBL" id="AFK68400.1"/>
    </source>
</evidence>
<keyword evidence="1" id="KW-1133">Transmembrane helix</keyword>
<dbReference type="PATRIC" id="fig|231023.4.peg.1463"/>
<dbReference type="HOGENOM" id="CLU_3256618_0_0_6"/>
<keyword evidence="1" id="KW-0812">Transmembrane</keyword>
<proteinExistence type="predicted"/>
<evidence type="ECO:0000313" key="3">
    <source>
        <dbReference type="Proteomes" id="UP000005268"/>
    </source>
</evidence>